<reference evidence="2" key="1">
    <citation type="journal article" date="2021" name="Nat. Commun.">
        <title>Genetic determinants of endophytism in the Arabidopsis root mycobiome.</title>
        <authorList>
            <person name="Mesny F."/>
            <person name="Miyauchi S."/>
            <person name="Thiergart T."/>
            <person name="Pickel B."/>
            <person name="Atanasova L."/>
            <person name="Karlsson M."/>
            <person name="Huettel B."/>
            <person name="Barry K.W."/>
            <person name="Haridas S."/>
            <person name="Chen C."/>
            <person name="Bauer D."/>
            <person name="Andreopoulos W."/>
            <person name="Pangilinan J."/>
            <person name="LaButti K."/>
            <person name="Riley R."/>
            <person name="Lipzen A."/>
            <person name="Clum A."/>
            <person name="Drula E."/>
            <person name="Henrissat B."/>
            <person name="Kohler A."/>
            <person name="Grigoriev I.V."/>
            <person name="Martin F.M."/>
            <person name="Hacquard S."/>
        </authorList>
    </citation>
    <scope>NUCLEOTIDE SEQUENCE</scope>
    <source>
        <strain evidence="2">MPI-CAGE-AT-0147</strain>
    </source>
</reference>
<evidence type="ECO:0000256" key="1">
    <source>
        <dbReference type="SAM" id="MobiDB-lite"/>
    </source>
</evidence>
<evidence type="ECO:0000313" key="3">
    <source>
        <dbReference type="Proteomes" id="UP000738349"/>
    </source>
</evidence>
<sequence length="334" mass="39100">MPQSSAQTVHPAQSAPKRSLPPWYYRLVALTIKEDREVEPYDFDEDISDLEEPNENAEKDNDSMHGSCECDNEDSDCDCESLGHDTDDSLTQRSYDGSDADYYYELKYDREERKRERRDIRNSERKAKEAQRDFEGQKENEVQEAYEHLQQAFRQGDVPPILDLHAGKLFHLYSVDHVDHCYNPDLYPSKYVEFYTLDDNGAPADDEHLPGDEATQIHGHVYFNVDCGCDFAPFSPPKHACLEEHLLKSFHGEFELEFRFISNDYIIMTVPRELVFMDSSPIPSAPEIFKFMGIRYDREKEKQRRDTKRKRSPSPRESWFEMNHPMGSWNLGGW</sequence>
<feature type="compositionally biased region" description="Acidic residues" evidence="1">
    <location>
        <begin position="40"/>
        <end position="55"/>
    </location>
</feature>
<protein>
    <submittedName>
        <fullName evidence="2">Uncharacterized protein</fullName>
    </submittedName>
</protein>
<dbReference type="OrthoDB" id="4508730at2759"/>
<dbReference type="AlphaFoldDB" id="A0A9P9DAV0"/>
<feature type="compositionally biased region" description="Acidic residues" evidence="1">
    <location>
        <begin position="70"/>
        <end position="79"/>
    </location>
</feature>
<feature type="region of interest" description="Disordered" evidence="1">
    <location>
        <begin position="299"/>
        <end position="321"/>
    </location>
</feature>
<dbReference type="EMBL" id="JAGMUV010000030">
    <property type="protein sequence ID" value="KAH7115612.1"/>
    <property type="molecule type" value="Genomic_DNA"/>
</dbReference>
<name>A0A9P9DAV0_9HYPO</name>
<comment type="caution">
    <text evidence="2">The sequence shown here is derived from an EMBL/GenBank/DDBJ whole genome shotgun (WGS) entry which is preliminary data.</text>
</comment>
<keyword evidence="3" id="KW-1185">Reference proteome</keyword>
<gene>
    <name evidence="2" type="ORF">EDB81DRAFT_820134</name>
</gene>
<evidence type="ECO:0000313" key="2">
    <source>
        <dbReference type="EMBL" id="KAH7115612.1"/>
    </source>
</evidence>
<feature type="region of interest" description="Disordered" evidence="1">
    <location>
        <begin position="35"/>
        <end position="96"/>
    </location>
</feature>
<dbReference type="Proteomes" id="UP000738349">
    <property type="component" value="Unassembled WGS sequence"/>
</dbReference>
<feature type="region of interest" description="Disordered" evidence="1">
    <location>
        <begin position="113"/>
        <end position="138"/>
    </location>
</feature>
<accession>A0A9P9DAV0</accession>
<organism evidence="2 3">
    <name type="scientific">Dactylonectria macrodidyma</name>
    <dbReference type="NCBI Taxonomy" id="307937"/>
    <lineage>
        <taxon>Eukaryota</taxon>
        <taxon>Fungi</taxon>
        <taxon>Dikarya</taxon>
        <taxon>Ascomycota</taxon>
        <taxon>Pezizomycotina</taxon>
        <taxon>Sordariomycetes</taxon>
        <taxon>Hypocreomycetidae</taxon>
        <taxon>Hypocreales</taxon>
        <taxon>Nectriaceae</taxon>
        <taxon>Dactylonectria</taxon>
    </lineage>
</organism>
<proteinExistence type="predicted"/>